<dbReference type="GeneID" id="95974424"/>
<name>A0ABR3PDT0_9PEZI</name>
<keyword evidence="2" id="KW-1185">Reference proteome</keyword>
<dbReference type="Proteomes" id="UP001562354">
    <property type="component" value="Unassembled WGS sequence"/>
</dbReference>
<protein>
    <submittedName>
        <fullName evidence="1">Uncharacterized protein</fullName>
    </submittedName>
</protein>
<accession>A0ABR3PDT0</accession>
<dbReference type="RefSeq" id="XP_069200593.1">
    <property type="nucleotide sequence ID" value="XM_069347345.1"/>
</dbReference>
<sequence>MTSPFLSIAKHRVTDANPPRNGAEMDWERCATLHNSISIYGWVRSGRQIVDMDRRPWWTKHGSPVLERYLRPSLVRFLKKVFDLPKCNFFYYVSGLAGPKQMAGFGDLLADEEHEHKPQERNRFITLYLTSKDLVTKPNGIIYDQATHKAIFMPTLHHIFNLNDPALPWQRLESILSTYIDMIESGKAVALHQSVGKSLEMDPYSGVRRSKYNTDPWALVPYTHGDLTNCLSIWQKLFSAIEKRAGIAPEDEDDHNITPLCGRSALNAASIARGFAYDLLSYARQPGIWFVAPGVRLPTTSEFINQPFKNIAQQFPKETEAVTMPILFFRCEGYVTSKEAKFRYPFSTVEKVPCGLYLDAYPNKENPFQDACRLVLPFPLGANKCARTSDGHRILRSNVDLYGHGINPQIMRHGPKLFAILENWLKNVESGYWSVDAQGVAGGVDVWKQADTEENWSKYTVNAKTV</sequence>
<proteinExistence type="predicted"/>
<dbReference type="EMBL" id="JBFMKM010000009">
    <property type="protein sequence ID" value="KAL1304318.1"/>
    <property type="molecule type" value="Genomic_DNA"/>
</dbReference>
<organism evidence="1 2">
    <name type="scientific">Neodothiora populina</name>
    <dbReference type="NCBI Taxonomy" id="2781224"/>
    <lineage>
        <taxon>Eukaryota</taxon>
        <taxon>Fungi</taxon>
        <taxon>Dikarya</taxon>
        <taxon>Ascomycota</taxon>
        <taxon>Pezizomycotina</taxon>
        <taxon>Dothideomycetes</taxon>
        <taxon>Dothideomycetidae</taxon>
        <taxon>Dothideales</taxon>
        <taxon>Dothioraceae</taxon>
        <taxon>Neodothiora</taxon>
    </lineage>
</organism>
<reference evidence="1 2" key="1">
    <citation type="submission" date="2024-07" db="EMBL/GenBank/DDBJ databases">
        <title>Draft sequence of the Neodothiora populina.</title>
        <authorList>
            <person name="Drown D.D."/>
            <person name="Schuette U.S."/>
            <person name="Buechlein A.B."/>
            <person name="Rusch D.R."/>
            <person name="Winton L.W."/>
            <person name="Adams G.A."/>
        </authorList>
    </citation>
    <scope>NUCLEOTIDE SEQUENCE [LARGE SCALE GENOMIC DNA]</scope>
    <source>
        <strain evidence="1 2">CPC 39397</strain>
    </source>
</reference>
<comment type="caution">
    <text evidence="1">The sequence shown here is derived from an EMBL/GenBank/DDBJ whole genome shotgun (WGS) entry which is preliminary data.</text>
</comment>
<gene>
    <name evidence="1" type="ORF">AAFC00_000721</name>
</gene>
<evidence type="ECO:0000313" key="2">
    <source>
        <dbReference type="Proteomes" id="UP001562354"/>
    </source>
</evidence>
<evidence type="ECO:0000313" key="1">
    <source>
        <dbReference type="EMBL" id="KAL1304318.1"/>
    </source>
</evidence>